<evidence type="ECO:0000313" key="1">
    <source>
        <dbReference type="EMBL" id="CAF2071287.1"/>
    </source>
</evidence>
<accession>A0A816RFJ7</accession>
<reference evidence="1" key="1">
    <citation type="submission" date="2021-01" db="EMBL/GenBank/DDBJ databases">
        <authorList>
            <consortium name="Genoscope - CEA"/>
            <person name="William W."/>
        </authorList>
    </citation>
    <scope>NUCLEOTIDE SEQUENCE</scope>
</reference>
<protein>
    <submittedName>
        <fullName evidence="1">(rape) hypothetical protein</fullName>
    </submittedName>
</protein>
<proteinExistence type="predicted"/>
<dbReference type="AlphaFoldDB" id="A0A816RFJ7"/>
<dbReference type="Proteomes" id="UP001295469">
    <property type="component" value="Chromosome C01"/>
</dbReference>
<sequence length="76" mass="8575">MKLETFRGNVILKVHLTAHITPLIGSITLGPSQNKKDHAMRLIFNGVRGLKLAFNARRNFHNLMPTSGWKKLALLQ</sequence>
<gene>
    <name evidence="1" type="ORF">DARMORV10_C01P19220.1</name>
</gene>
<organism evidence="1">
    <name type="scientific">Brassica napus</name>
    <name type="common">Rape</name>
    <dbReference type="NCBI Taxonomy" id="3708"/>
    <lineage>
        <taxon>Eukaryota</taxon>
        <taxon>Viridiplantae</taxon>
        <taxon>Streptophyta</taxon>
        <taxon>Embryophyta</taxon>
        <taxon>Tracheophyta</taxon>
        <taxon>Spermatophyta</taxon>
        <taxon>Magnoliopsida</taxon>
        <taxon>eudicotyledons</taxon>
        <taxon>Gunneridae</taxon>
        <taxon>Pentapetalae</taxon>
        <taxon>rosids</taxon>
        <taxon>malvids</taxon>
        <taxon>Brassicales</taxon>
        <taxon>Brassicaceae</taxon>
        <taxon>Brassiceae</taxon>
        <taxon>Brassica</taxon>
    </lineage>
</organism>
<dbReference type="EMBL" id="HG994365">
    <property type="protein sequence ID" value="CAF2071287.1"/>
    <property type="molecule type" value="Genomic_DNA"/>
</dbReference>
<name>A0A816RFJ7_BRANA</name>